<feature type="compositionally biased region" description="Polar residues" evidence="2">
    <location>
        <begin position="163"/>
        <end position="174"/>
    </location>
</feature>
<dbReference type="Gene3D" id="3.10.590.10">
    <property type="entry name" value="ph1033 like domains"/>
    <property type="match status" value="1"/>
</dbReference>
<keyword evidence="5" id="KW-1185">Reference proteome</keyword>
<dbReference type="PROSITE" id="PS50882">
    <property type="entry name" value="YTH"/>
    <property type="match status" value="1"/>
</dbReference>
<proteinExistence type="inferred from homology"/>
<feature type="compositionally biased region" description="Polar residues" evidence="2">
    <location>
        <begin position="268"/>
        <end position="297"/>
    </location>
</feature>
<feature type="domain" description="YTH" evidence="3">
    <location>
        <begin position="440"/>
        <end position="577"/>
    </location>
</feature>
<dbReference type="OMA" id="YDAPKYS"/>
<keyword evidence="1" id="KW-0694">RNA-binding</keyword>
<accession>A0A7N0ZSW9</accession>
<dbReference type="CDD" id="cd21134">
    <property type="entry name" value="YTH"/>
    <property type="match status" value="1"/>
</dbReference>
<evidence type="ECO:0000256" key="2">
    <source>
        <dbReference type="SAM" id="MobiDB-lite"/>
    </source>
</evidence>
<feature type="region of interest" description="Disordered" evidence="2">
    <location>
        <begin position="163"/>
        <end position="206"/>
    </location>
</feature>
<evidence type="ECO:0000313" key="4">
    <source>
        <dbReference type="EnsemblPlants" id="Kaladp0025s0039.1.v1.1"/>
    </source>
</evidence>
<feature type="compositionally biased region" description="Polar residues" evidence="2">
    <location>
        <begin position="41"/>
        <end position="63"/>
    </location>
</feature>
<dbReference type="EnsemblPlants" id="Kaladp0025s0039.1.v1.1">
    <property type="protein sequence ID" value="Kaladp0025s0039.1.v1.1"/>
    <property type="gene ID" value="Kaladp0025s0039.v1.1"/>
</dbReference>
<dbReference type="AlphaFoldDB" id="A0A7N0ZSW9"/>
<dbReference type="GO" id="GO:1990247">
    <property type="term" value="F:N6-methyladenosine-containing RNA reader activity"/>
    <property type="evidence" value="ECO:0007669"/>
    <property type="project" value="UniProtKB-UniRule"/>
</dbReference>
<dbReference type="Gramene" id="Kaladp0025s0039.1.v1.1">
    <property type="protein sequence ID" value="Kaladp0025s0039.1.v1.1"/>
    <property type="gene ID" value="Kaladp0025s0039.v1.1"/>
</dbReference>
<dbReference type="InterPro" id="IPR007275">
    <property type="entry name" value="YTH_domain"/>
</dbReference>
<evidence type="ECO:0000259" key="3">
    <source>
        <dbReference type="PROSITE" id="PS50882"/>
    </source>
</evidence>
<dbReference type="GO" id="GO:0061157">
    <property type="term" value="P:mRNA destabilization"/>
    <property type="evidence" value="ECO:0007669"/>
    <property type="project" value="TreeGrafter"/>
</dbReference>
<feature type="compositionally biased region" description="Polar residues" evidence="2">
    <location>
        <begin position="184"/>
        <end position="201"/>
    </location>
</feature>
<name>A0A7N0ZSW9_KALFE</name>
<dbReference type="Proteomes" id="UP000594263">
    <property type="component" value="Unplaced"/>
</dbReference>
<protein>
    <recommendedName>
        <fullName evidence="1">YTH domain-containing family protein</fullName>
    </recommendedName>
</protein>
<reference evidence="4" key="1">
    <citation type="submission" date="2021-01" db="UniProtKB">
        <authorList>
            <consortium name="EnsemblPlants"/>
        </authorList>
    </citation>
    <scope>IDENTIFICATION</scope>
</reference>
<comment type="similarity">
    <text evidence="1">Belongs to the YTHDF family.</text>
</comment>
<comment type="function">
    <text evidence="1">Specifically recognizes and binds N6-methyladenosine (m6A)-containing RNAs, and regulates mRNA stability. M6A is a modification present at internal sites of mRNAs and some non-coding RNAs and plays a role in mRNA stability and processing.</text>
</comment>
<sequence length="652" mass="71014">MAPLPSLPSADRIPEATDLLQEMRLESQPKAAGSTEANKKPSANQFGSLGARDSTNGQARPYELSTTPVVPEFVDPSLCYMPNGYPSAPYFYGAYDGNEWNDYTKMLSAEGVEMQAGSYGYAPYGPCSPAASPVPGVEGQLYGAQHYQYPTTYFQPVNASSGSFTSKASNTQPDANKPAAADQKSLSVENSNRSSQFTANCGGSKVNDGLGTSKPAYGTPMHASNGSATGNIPTSIFPASSYYESKSVLDGVRSLWQDRPASDGQAKSKVTSSVTINKNGPSVNQSPRPNTSFMGLQQTRPMSGMGTAQGFMNNFYPNKLYGQYGNTCIPGMGYGSYSAYDSRGHGRGWLAADGKYRPRGRGYGFDGYSNGTADGLNELNRGPRAKGSVNVKGSTPVTLAIKGQALPASKTADDEKGGLSWTPNVEHYNQPDFPVEYENAKFFIIKSYSEDDVHKSIKYNMWASTPSGNKKLDAAHREAVAISGGCPVFLFFSVNASGQFVGVAEMVGPVDFEKTLDYWQQDKWNGCFPLKWRIVKDIPNMLLKHIILENNENKPVTNSRDTQEVKLEQGLQMLKIFKDHVSRASIVDDFGFYEARQKAIQEKKAKQQQVQKQVWDGKLAAEEKDRAIEDLKLPETTLDLAVKESQTHIMVP</sequence>
<dbReference type="PANTHER" id="PTHR12357:SF82">
    <property type="entry name" value="YTH DOMAIN-CONTAINING FAMILY PROTEIN"/>
    <property type="match status" value="1"/>
</dbReference>
<dbReference type="SMR" id="A0A7N0ZSW9"/>
<dbReference type="Pfam" id="PF04146">
    <property type="entry name" value="YTH"/>
    <property type="match status" value="1"/>
</dbReference>
<feature type="region of interest" description="Disordered" evidence="2">
    <location>
        <begin position="1"/>
        <end position="63"/>
    </location>
</feature>
<dbReference type="GO" id="GO:0003729">
    <property type="term" value="F:mRNA binding"/>
    <property type="evidence" value="ECO:0007669"/>
    <property type="project" value="UniProtKB-UniRule"/>
</dbReference>
<evidence type="ECO:0000313" key="5">
    <source>
        <dbReference type="Proteomes" id="UP000594263"/>
    </source>
</evidence>
<dbReference type="PANTHER" id="PTHR12357">
    <property type="entry name" value="YTH YT521-B HOMOLOGY DOMAIN-CONTAINING"/>
    <property type="match status" value="1"/>
</dbReference>
<feature type="region of interest" description="Disordered" evidence="2">
    <location>
        <begin position="259"/>
        <end position="297"/>
    </location>
</feature>
<organism evidence="4 5">
    <name type="scientific">Kalanchoe fedtschenkoi</name>
    <name type="common">Lavender scallops</name>
    <name type="synonym">South American air plant</name>
    <dbReference type="NCBI Taxonomy" id="63787"/>
    <lineage>
        <taxon>Eukaryota</taxon>
        <taxon>Viridiplantae</taxon>
        <taxon>Streptophyta</taxon>
        <taxon>Embryophyta</taxon>
        <taxon>Tracheophyta</taxon>
        <taxon>Spermatophyta</taxon>
        <taxon>Magnoliopsida</taxon>
        <taxon>eudicotyledons</taxon>
        <taxon>Gunneridae</taxon>
        <taxon>Pentapetalae</taxon>
        <taxon>Saxifragales</taxon>
        <taxon>Crassulaceae</taxon>
        <taxon>Kalanchoe</taxon>
    </lineage>
</organism>
<dbReference type="InterPro" id="IPR045168">
    <property type="entry name" value="YTH_prot"/>
</dbReference>
<dbReference type="GO" id="GO:0005737">
    <property type="term" value="C:cytoplasm"/>
    <property type="evidence" value="ECO:0007669"/>
    <property type="project" value="TreeGrafter"/>
</dbReference>
<evidence type="ECO:0000256" key="1">
    <source>
        <dbReference type="RuleBase" id="RU369095"/>
    </source>
</evidence>